<proteinExistence type="predicted"/>
<dbReference type="AlphaFoldDB" id="A0A3S1A2A1"/>
<gene>
    <name evidence="3" type="ORF">EGW08_011369</name>
</gene>
<sequence length="246" mass="27810">MRAKKVSIALDGLSGERSMRSWISQTIKVRVRGPRWLVTASLLALLLLTVYHWHSLHSHGAHSDSVDTRARHRATPVGDSLNTRLDLLSQAAMFRAERTRGRTEEVQASGFDRGDAGIQSAWDDRSQSDGRDDAESDDRRNDVEPAPAVPEIKVVKMTPAQRASLDAIMDDMSATKRNLMYSVFERYVLPGSPEVLQWKSKGHDRQDRPGYFRPGNWDWTMTKVGEYDPDLFSPPPGELPKQRFPQ</sequence>
<keyword evidence="2" id="KW-0812">Transmembrane</keyword>
<reference evidence="3 4" key="1">
    <citation type="submission" date="2019-01" db="EMBL/GenBank/DDBJ databases">
        <title>A draft genome assembly of the solar-powered sea slug Elysia chlorotica.</title>
        <authorList>
            <person name="Cai H."/>
            <person name="Li Q."/>
            <person name="Fang X."/>
            <person name="Li J."/>
            <person name="Curtis N.E."/>
            <person name="Altenburger A."/>
            <person name="Shibata T."/>
            <person name="Feng M."/>
            <person name="Maeda T."/>
            <person name="Schwartz J.A."/>
            <person name="Shigenobu S."/>
            <person name="Lundholm N."/>
            <person name="Nishiyama T."/>
            <person name="Yang H."/>
            <person name="Hasebe M."/>
            <person name="Li S."/>
            <person name="Pierce S.K."/>
            <person name="Wang J."/>
        </authorList>
    </citation>
    <scope>NUCLEOTIDE SEQUENCE [LARGE SCALE GENOMIC DNA]</scope>
    <source>
        <strain evidence="3">EC2010</strain>
        <tissue evidence="3">Whole organism of an adult</tissue>
    </source>
</reference>
<protein>
    <submittedName>
        <fullName evidence="3">Uncharacterized protein</fullName>
    </submittedName>
</protein>
<keyword evidence="2" id="KW-0472">Membrane</keyword>
<dbReference type="Proteomes" id="UP000271974">
    <property type="component" value="Unassembled WGS sequence"/>
</dbReference>
<comment type="caution">
    <text evidence="3">The sequence shown here is derived from an EMBL/GenBank/DDBJ whole genome shotgun (WGS) entry which is preliminary data.</text>
</comment>
<keyword evidence="2" id="KW-1133">Transmembrane helix</keyword>
<feature type="region of interest" description="Disordered" evidence="1">
    <location>
        <begin position="98"/>
        <end position="149"/>
    </location>
</feature>
<evidence type="ECO:0000256" key="2">
    <source>
        <dbReference type="SAM" id="Phobius"/>
    </source>
</evidence>
<evidence type="ECO:0000313" key="4">
    <source>
        <dbReference type="Proteomes" id="UP000271974"/>
    </source>
</evidence>
<feature type="transmembrane region" description="Helical" evidence="2">
    <location>
        <begin position="36"/>
        <end position="54"/>
    </location>
</feature>
<feature type="compositionally biased region" description="Basic and acidic residues" evidence="1">
    <location>
        <begin position="122"/>
        <end position="143"/>
    </location>
</feature>
<organism evidence="3 4">
    <name type="scientific">Elysia chlorotica</name>
    <name type="common">Eastern emerald elysia</name>
    <name type="synonym">Sea slug</name>
    <dbReference type="NCBI Taxonomy" id="188477"/>
    <lineage>
        <taxon>Eukaryota</taxon>
        <taxon>Metazoa</taxon>
        <taxon>Spiralia</taxon>
        <taxon>Lophotrochozoa</taxon>
        <taxon>Mollusca</taxon>
        <taxon>Gastropoda</taxon>
        <taxon>Heterobranchia</taxon>
        <taxon>Euthyneura</taxon>
        <taxon>Panpulmonata</taxon>
        <taxon>Sacoglossa</taxon>
        <taxon>Placobranchoidea</taxon>
        <taxon>Plakobranchidae</taxon>
        <taxon>Elysia</taxon>
    </lineage>
</organism>
<keyword evidence="4" id="KW-1185">Reference proteome</keyword>
<accession>A0A3S1A2A1</accession>
<evidence type="ECO:0000313" key="3">
    <source>
        <dbReference type="EMBL" id="RUS80850.1"/>
    </source>
</evidence>
<dbReference type="EMBL" id="RQTK01000369">
    <property type="protein sequence ID" value="RUS80850.1"/>
    <property type="molecule type" value="Genomic_DNA"/>
</dbReference>
<evidence type="ECO:0000256" key="1">
    <source>
        <dbReference type="SAM" id="MobiDB-lite"/>
    </source>
</evidence>
<feature type="non-terminal residue" evidence="3">
    <location>
        <position position="246"/>
    </location>
</feature>
<name>A0A3S1A2A1_ELYCH</name>
<dbReference type="OrthoDB" id="10458629at2759"/>